<proteinExistence type="predicted"/>
<gene>
    <name evidence="1" type="ORF">H7F21_01145</name>
</gene>
<accession>A0A842IM23</accession>
<dbReference type="AlphaFoldDB" id="A0A842IM23"/>
<dbReference type="RefSeq" id="WP_185787406.1">
    <property type="nucleotide sequence ID" value="NZ_JACLCP010000001.1"/>
</dbReference>
<reference evidence="1" key="1">
    <citation type="submission" date="2020-08" db="EMBL/GenBank/DDBJ databases">
        <title>Winogradskyella ouciana sp. nov., isolated from the hadal seawater of the Mariana Trench.</title>
        <authorList>
            <person name="He X."/>
        </authorList>
    </citation>
    <scope>NUCLEOTIDE SEQUENCE [LARGE SCALE GENOMIC DNA]</scope>
    <source>
        <strain evidence="1">KCTC 52348</strain>
    </source>
</reference>
<sequence length="216" mass="25519">MAKVNWKNHIREFVVVVFGILLAFQLDRCASDNNKQKLVDEHVNYIKEETRLNVLNLKYSIQLSESNFAKIDSIINLISKKGDVSTINKLSFEIFNVGYLYIRRNAYNSLVNSGDIRFIKSFEEKKNIINMYEYYTWTESLDQGCRAAYFDDFFPYVKENFDLVTSMVQDPEIYYSKTFSNALSTYRFALDLKIKKFKDCEKEINDFLKVINQNQK</sequence>
<comment type="caution">
    <text evidence="1">The sequence shown here is derived from an EMBL/GenBank/DDBJ whole genome shotgun (WGS) entry which is preliminary data.</text>
</comment>
<name>A0A842IM23_9FLAO</name>
<dbReference type="EMBL" id="JACLCP010000001">
    <property type="protein sequence ID" value="MBC2843685.1"/>
    <property type="molecule type" value="Genomic_DNA"/>
</dbReference>
<dbReference type="Proteomes" id="UP000533900">
    <property type="component" value="Unassembled WGS sequence"/>
</dbReference>
<evidence type="ECO:0000313" key="1">
    <source>
        <dbReference type="EMBL" id="MBC2843685.1"/>
    </source>
</evidence>
<protein>
    <submittedName>
        <fullName evidence="1">Uncharacterized protein</fullName>
    </submittedName>
</protein>
<evidence type="ECO:0000313" key="2">
    <source>
        <dbReference type="Proteomes" id="UP000533900"/>
    </source>
</evidence>
<keyword evidence="2" id="KW-1185">Reference proteome</keyword>
<organism evidence="1 2">
    <name type="scientific">Winogradskyella flava</name>
    <dbReference type="NCBI Taxonomy" id="1884876"/>
    <lineage>
        <taxon>Bacteria</taxon>
        <taxon>Pseudomonadati</taxon>
        <taxon>Bacteroidota</taxon>
        <taxon>Flavobacteriia</taxon>
        <taxon>Flavobacteriales</taxon>
        <taxon>Flavobacteriaceae</taxon>
        <taxon>Winogradskyella</taxon>
    </lineage>
</organism>